<protein>
    <submittedName>
        <fullName evidence="3">Integral membrane protein</fullName>
    </submittedName>
</protein>
<keyword evidence="1" id="KW-0812">Transmembrane</keyword>
<feature type="transmembrane region" description="Helical" evidence="1">
    <location>
        <begin position="36"/>
        <end position="58"/>
    </location>
</feature>
<evidence type="ECO:0000313" key="3">
    <source>
        <dbReference type="EMBL" id="CAA9521876.1"/>
    </source>
</evidence>
<dbReference type="AlphaFoldDB" id="A0A6J4TF87"/>
<evidence type="ECO:0000256" key="1">
    <source>
        <dbReference type="SAM" id="Phobius"/>
    </source>
</evidence>
<dbReference type="InterPro" id="IPR036691">
    <property type="entry name" value="Endo/exonu/phosph_ase_sf"/>
</dbReference>
<proteinExistence type="predicted"/>
<feature type="transmembrane region" description="Helical" evidence="1">
    <location>
        <begin position="12"/>
        <end position="30"/>
    </location>
</feature>
<dbReference type="EMBL" id="CADCVT010000326">
    <property type="protein sequence ID" value="CAA9521876.1"/>
    <property type="molecule type" value="Genomic_DNA"/>
</dbReference>
<evidence type="ECO:0000259" key="2">
    <source>
        <dbReference type="Pfam" id="PF03372"/>
    </source>
</evidence>
<sequence>MRRLNSLGGKGPWLFAAPWIAWAAVRALGLDLGHPLVALMSLTPYVAATSWLPFMVAAARLDRRAALASGAAMLVLAALVLPRAMGEPSTGYGERIVVMTSNLYVGRADPRAVLAIADREGVDVLSLQELTESARAGLRRAGLERRFPVVVGPRTGESGVFARRGLRNDVRVLAVHPPPPISRSAARTWTATLDGLPSARGRVLHVIAGDFNATLDQRAFRRVLDRGYEDAAAATGNGLKPTWPVGRLRPPVTIDHVLADERLGIARSAVHEVRGSDHRAIVAELILP</sequence>
<dbReference type="Pfam" id="PF03372">
    <property type="entry name" value="Exo_endo_phos"/>
    <property type="match status" value="1"/>
</dbReference>
<accession>A0A6J4TF87</accession>
<name>A0A6J4TF87_9ACTN</name>
<feature type="transmembrane region" description="Helical" evidence="1">
    <location>
        <begin position="65"/>
        <end position="85"/>
    </location>
</feature>
<keyword evidence="1" id="KW-0472">Membrane</keyword>
<reference evidence="3" key="1">
    <citation type="submission" date="2020-02" db="EMBL/GenBank/DDBJ databases">
        <authorList>
            <person name="Meier V. D."/>
        </authorList>
    </citation>
    <scope>NUCLEOTIDE SEQUENCE</scope>
    <source>
        <strain evidence="3">AVDCRST_MAG85</strain>
    </source>
</reference>
<dbReference type="SUPFAM" id="SSF56219">
    <property type="entry name" value="DNase I-like"/>
    <property type="match status" value="1"/>
</dbReference>
<organism evidence="3">
    <name type="scientific">uncultured Solirubrobacteraceae bacterium</name>
    <dbReference type="NCBI Taxonomy" id="1162706"/>
    <lineage>
        <taxon>Bacteria</taxon>
        <taxon>Bacillati</taxon>
        <taxon>Actinomycetota</taxon>
        <taxon>Thermoleophilia</taxon>
        <taxon>Solirubrobacterales</taxon>
        <taxon>Solirubrobacteraceae</taxon>
        <taxon>environmental samples</taxon>
    </lineage>
</organism>
<dbReference type="Gene3D" id="3.60.10.10">
    <property type="entry name" value="Endonuclease/exonuclease/phosphatase"/>
    <property type="match status" value="1"/>
</dbReference>
<feature type="domain" description="Endonuclease/exonuclease/phosphatase" evidence="2">
    <location>
        <begin position="99"/>
        <end position="278"/>
    </location>
</feature>
<gene>
    <name evidence="3" type="ORF">AVDCRST_MAG85-2945</name>
</gene>
<keyword evidence="1" id="KW-1133">Transmembrane helix</keyword>
<dbReference type="InterPro" id="IPR005135">
    <property type="entry name" value="Endo/exonuclease/phosphatase"/>
</dbReference>
<dbReference type="GO" id="GO:0003824">
    <property type="term" value="F:catalytic activity"/>
    <property type="evidence" value="ECO:0007669"/>
    <property type="project" value="InterPro"/>
</dbReference>